<gene>
    <name evidence="2" type="ORF">DM02DRAFT_547890</name>
</gene>
<dbReference type="Proteomes" id="UP000244855">
    <property type="component" value="Unassembled WGS sequence"/>
</dbReference>
<dbReference type="EMBL" id="KZ806355">
    <property type="protein sequence ID" value="PVH90394.1"/>
    <property type="molecule type" value="Genomic_DNA"/>
</dbReference>
<protein>
    <submittedName>
        <fullName evidence="2">Uncharacterized protein</fullName>
    </submittedName>
</protein>
<keyword evidence="3" id="KW-1185">Reference proteome</keyword>
<dbReference type="OrthoDB" id="3789336at2759"/>
<organism evidence="2 3">
    <name type="scientific">Periconia macrospinosa</name>
    <dbReference type="NCBI Taxonomy" id="97972"/>
    <lineage>
        <taxon>Eukaryota</taxon>
        <taxon>Fungi</taxon>
        <taxon>Dikarya</taxon>
        <taxon>Ascomycota</taxon>
        <taxon>Pezizomycotina</taxon>
        <taxon>Dothideomycetes</taxon>
        <taxon>Pleosporomycetidae</taxon>
        <taxon>Pleosporales</taxon>
        <taxon>Massarineae</taxon>
        <taxon>Periconiaceae</taxon>
        <taxon>Periconia</taxon>
    </lineage>
</organism>
<evidence type="ECO:0000313" key="3">
    <source>
        <dbReference type="Proteomes" id="UP000244855"/>
    </source>
</evidence>
<evidence type="ECO:0000313" key="2">
    <source>
        <dbReference type="EMBL" id="PVH90394.1"/>
    </source>
</evidence>
<dbReference type="AlphaFoldDB" id="A0A2V1CY27"/>
<name>A0A2V1CY27_9PLEO</name>
<reference evidence="2 3" key="1">
    <citation type="journal article" date="2018" name="Sci. Rep.">
        <title>Comparative genomics provides insights into the lifestyle and reveals functional heterogeneity of dark septate endophytic fungi.</title>
        <authorList>
            <person name="Knapp D.G."/>
            <person name="Nemeth J.B."/>
            <person name="Barry K."/>
            <person name="Hainaut M."/>
            <person name="Henrissat B."/>
            <person name="Johnson J."/>
            <person name="Kuo A."/>
            <person name="Lim J.H.P."/>
            <person name="Lipzen A."/>
            <person name="Nolan M."/>
            <person name="Ohm R.A."/>
            <person name="Tamas L."/>
            <person name="Grigoriev I.V."/>
            <person name="Spatafora J.W."/>
            <person name="Nagy L.G."/>
            <person name="Kovacs G.M."/>
        </authorList>
    </citation>
    <scope>NUCLEOTIDE SEQUENCE [LARGE SCALE GENOMIC DNA]</scope>
    <source>
        <strain evidence="2 3">DSE2036</strain>
    </source>
</reference>
<keyword evidence="1" id="KW-0472">Membrane</keyword>
<keyword evidence="1" id="KW-0812">Transmembrane</keyword>
<proteinExistence type="predicted"/>
<accession>A0A2V1CY27</accession>
<feature type="transmembrane region" description="Helical" evidence="1">
    <location>
        <begin position="74"/>
        <end position="95"/>
    </location>
</feature>
<keyword evidence="1" id="KW-1133">Transmembrane helix</keyword>
<sequence length="144" mass="16418">MRPTTGSRQQSFSLADAIAKICAAAKSINLRENVKPHERKRIQEAFALLVEQQTTGAIPENKKSRGYNWLLQKIYNAGGAQLVMVCIIGLGRWAMLSLKEQVKLYLPEEMKKYRDEWDTQILQSVAQECWTEGHIAPFTTKTQH</sequence>
<evidence type="ECO:0000256" key="1">
    <source>
        <dbReference type="SAM" id="Phobius"/>
    </source>
</evidence>